<name>A0A0A3IPE6_9BACL</name>
<evidence type="ECO:0000313" key="3">
    <source>
        <dbReference type="Proteomes" id="UP000030416"/>
    </source>
</evidence>
<keyword evidence="3" id="KW-1185">Reference proteome</keyword>
<protein>
    <recommendedName>
        <fullName evidence="4">Transcription initiation factor TFIIIB</fullName>
    </recommendedName>
</protein>
<comment type="caution">
    <text evidence="2">The sequence shown here is derived from an EMBL/GenBank/DDBJ whole genome shotgun (WGS) entry which is preliminary data.</text>
</comment>
<evidence type="ECO:0000256" key="1">
    <source>
        <dbReference type="SAM" id="Phobius"/>
    </source>
</evidence>
<evidence type="ECO:0008006" key="4">
    <source>
        <dbReference type="Google" id="ProtNLM"/>
    </source>
</evidence>
<dbReference type="RefSeq" id="WP_036188966.1">
    <property type="nucleotide sequence ID" value="NZ_AVDA01000024.1"/>
</dbReference>
<evidence type="ECO:0000313" key="2">
    <source>
        <dbReference type="EMBL" id="KGR76717.1"/>
    </source>
</evidence>
<keyword evidence="1" id="KW-1133">Transmembrane helix</keyword>
<proteinExistence type="predicted"/>
<dbReference type="STRING" id="1384049.CD29_16355"/>
<reference evidence="2 3" key="1">
    <citation type="submission" date="2014-02" db="EMBL/GenBank/DDBJ databases">
        <title>Draft genome sequence of Lysinibacillus manganicus DSM 26584T.</title>
        <authorList>
            <person name="Zhang F."/>
            <person name="Wang G."/>
            <person name="Zhang L."/>
        </authorList>
    </citation>
    <scope>NUCLEOTIDE SEQUENCE [LARGE SCALE GENOMIC DNA]</scope>
    <source>
        <strain evidence="2 3">DSM 26584</strain>
    </source>
</reference>
<feature type="transmembrane region" description="Helical" evidence="1">
    <location>
        <begin position="41"/>
        <end position="57"/>
    </location>
</feature>
<dbReference type="Proteomes" id="UP000030416">
    <property type="component" value="Unassembled WGS sequence"/>
</dbReference>
<organism evidence="2 3">
    <name type="scientific">Ureibacillus manganicus DSM 26584</name>
    <dbReference type="NCBI Taxonomy" id="1384049"/>
    <lineage>
        <taxon>Bacteria</taxon>
        <taxon>Bacillati</taxon>
        <taxon>Bacillota</taxon>
        <taxon>Bacilli</taxon>
        <taxon>Bacillales</taxon>
        <taxon>Caryophanaceae</taxon>
        <taxon>Ureibacillus</taxon>
    </lineage>
</organism>
<dbReference type="EMBL" id="JPVN01000024">
    <property type="protein sequence ID" value="KGR76717.1"/>
    <property type="molecule type" value="Genomic_DNA"/>
</dbReference>
<dbReference type="eggNOG" id="ENOG50334M1">
    <property type="taxonomic scope" value="Bacteria"/>
</dbReference>
<accession>A0A0A3IPE6</accession>
<sequence length="68" mass="7411">MSQSSNVTECPKCGENELGIGKHSGYGTMYPRGKMSIGSEIQYLICTGCGFIIHGYVKKPGRFKGTIY</sequence>
<keyword evidence="1" id="KW-0812">Transmembrane</keyword>
<keyword evidence="1" id="KW-0472">Membrane</keyword>
<gene>
    <name evidence="2" type="ORF">CD29_16355</name>
</gene>
<dbReference type="OrthoDB" id="1822642at2"/>
<dbReference type="AlphaFoldDB" id="A0A0A3IPE6"/>